<feature type="region of interest" description="Disordered" evidence="1">
    <location>
        <begin position="93"/>
        <end position="124"/>
    </location>
</feature>
<evidence type="ECO:0000313" key="2">
    <source>
        <dbReference type="EMBL" id="KIJ34332.1"/>
    </source>
</evidence>
<name>A0A0C9UYG1_SPHS4</name>
<evidence type="ECO:0000256" key="1">
    <source>
        <dbReference type="SAM" id="MobiDB-lite"/>
    </source>
</evidence>
<dbReference type="EMBL" id="KN837201">
    <property type="protein sequence ID" value="KIJ34332.1"/>
    <property type="molecule type" value="Genomic_DNA"/>
</dbReference>
<organism evidence="2 3">
    <name type="scientific">Sphaerobolus stellatus (strain SS14)</name>
    <dbReference type="NCBI Taxonomy" id="990650"/>
    <lineage>
        <taxon>Eukaryota</taxon>
        <taxon>Fungi</taxon>
        <taxon>Dikarya</taxon>
        <taxon>Basidiomycota</taxon>
        <taxon>Agaricomycotina</taxon>
        <taxon>Agaricomycetes</taxon>
        <taxon>Phallomycetidae</taxon>
        <taxon>Geastrales</taxon>
        <taxon>Sphaerobolaceae</taxon>
        <taxon>Sphaerobolus</taxon>
    </lineage>
</organism>
<feature type="compositionally biased region" description="Polar residues" evidence="1">
    <location>
        <begin position="105"/>
        <end position="117"/>
    </location>
</feature>
<gene>
    <name evidence="2" type="ORF">M422DRAFT_263644</name>
</gene>
<proteinExistence type="predicted"/>
<reference evidence="2 3" key="1">
    <citation type="submission" date="2014-06" db="EMBL/GenBank/DDBJ databases">
        <title>Evolutionary Origins and Diversification of the Mycorrhizal Mutualists.</title>
        <authorList>
            <consortium name="DOE Joint Genome Institute"/>
            <consortium name="Mycorrhizal Genomics Consortium"/>
            <person name="Kohler A."/>
            <person name="Kuo A."/>
            <person name="Nagy L.G."/>
            <person name="Floudas D."/>
            <person name="Copeland A."/>
            <person name="Barry K.W."/>
            <person name="Cichocki N."/>
            <person name="Veneault-Fourrey C."/>
            <person name="LaButti K."/>
            <person name="Lindquist E.A."/>
            <person name="Lipzen A."/>
            <person name="Lundell T."/>
            <person name="Morin E."/>
            <person name="Murat C."/>
            <person name="Riley R."/>
            <person name="Ohm R."/>
            <person name="Sun H."/>
            <person name="Tunlid A."/>
            <person name="Henrissat B."/>
            <person name="Grigoriev I.V."/>
            <person name="Hibbett D.S."/>
            <person name="Martin F."/>
        </authorList>
    </citation>
    <scope>NUCLEOTIDE SEQUENCE [LARGE SCALE GENOMIC DNA]</scope>
    <source>
        <strain evidence="2 3">SS14</strain>
    </source>
</reference>
<dbReference type="Proteomes" id="UP000054279">
    <property type="component" value="Unassembled WGS sequence"/>
</dbReference>
<keyword evidence="3" id="KW-1185">Reference proteome</keyword>
<dbReference type="HOGENOM" id="CLU_2005361_0_0_1"/>
<accession>A0A0C9UYG1</accession>
<evidence type="ECO:0000313" key="3">
    <source>
        <dbReference type="Proteomes" id="UP000054279"/>
    </source>
</evidence>
<protein>
    <submittedName>
        <fullName evidence="2">Uncharacterized protein</fullName>
    </submittedName>
</protein>
<sequence>MSKSLTDAIIKSDTLLLLKDRRERSKDGKLLSRTYTLRDRLLHPYLRHWVALTRLLCTYGLTIERLRWREQRRDCVERQLRLPYWYALHPPTPSPPRWLPGLHSSAPSTLRTHTSPDSLPLAAG</sequence>
<dbReference type="AlphaFoldDB" id="A0A0C9UYG1"/>